<organism evidence="2 3">
    <name type="scientific">Iodobacter violaceini</name>
    <dbReference type="NCBI Taxonomy" id="3044271"/>
    <lineage>
        <taxon>Bacteria</taxon>
        <taxon>Pseudomonadati</taxon>
        <taxon>Pseudomonadota</taxon>
        <taxon>Betaproteobacteria</taxon>
        <taxon>Neisseriales</taxon>
        <taxon>Chitinibacteraceae</taxon>
        <taxon>Iodobacter</taxon>
    </lineage>
</organism>
<reference evidence="2 3" key="1">
    <citation type="submission" date="2020-03" db="EMBL/GenBank/DDBJ databases">
        <title>Draft genome sequence of environmentally isolated violet-colored cultures.</title>
        <authorList>
            <person name="Wilson H.S."/>
        </authorList>
    </citation>
    <scope>NUCLEOTIDE SEQUENCE [LARGE SCALE GENOMIC DNA]</scope>
    <source>
        <strain evidence="2 3">HSC-16F04</strain>
    </source>
</reference>
<accession>A0ABX0L0P3</accession>
<dbReference type="EMBL" id="JAAOLX010000015">
    <property type="protein sequence ID" value="NHQ88423.1"/>
    <property type="molecule type" value="Genomic_DNA"/>
</dbReference>
<sequence length="173" mass="19354">MNNRIINLIAMALSISIPSVAVAEIDANIEQAQNIPSIAMNIFSQEAKIRTELFESISKRNGFNLINGRWGGEFNNDHLALKEQDGRTLLLLGLKLTSPEGNLQLDQMSMGSFVQLSPLWLSAVIQSLKLDKNQSEMANKLERARNSKTLDTMLLLFDKVSNNVKFLKVRVPE</sequence>
<comment type="caution">
    <text evidence="2">The sequence shown here is derived from an EMBL/GenBank/DDBJ whole genome shotgun (WGS) entry which is preliminary data.</text>
</comment>
<proteinExistence type="predicted"/>
<evidence type="ECO:0000256" key="1">
    <source>
        <dbReference type="SAM" id="SignalP"/>
    </source>
</evidence>
<gene>
    <name evidence="2" type="ORF">HA050_20185</name>
</gene>
<feature type="chain" id="PRO_5046521406" evidence="1">
    <location>
        <begin position="24"/>
        <end position="173"/>
    </location>
</feature>
<dbReference type="Proteomes" id="UP000712570">
    <property type="component" value="Unassembled WGS sequence"/>
</dbReference>
<feature type="signal peptide" evidence="1">
    <location>
        <begin position="1"/>
        <end position="23"/>
    </location>
</feature>
<evidence type="ECO:0000313" key="3">
    <source>
        <dbReference type="Proteomes" id="UP000712570"/>
    </source>
</evidence>
<keyword evidence="1" id="KW-0732">Signal</keyword>
<keyword evidence="3" id="KW-1185">Reference proteome</keyword>
<name>A0ABX0L0P3_9NEIS</name>
<dbReference type="RefSeq" id="WP_166830142.1">
    <property type="nucleotide sequence ID" value="NZ_JAAOLX010000015.1"/>
</dbReference>
<evidence type="ECO:0000313" key="2">
    <source>
        <dbReference type="EMBL" id="NHQ88423.1"/>
    </source>
</evidence>
<protein>
    <submittedName>
        <fullName evidence="2">Uncharacterized protein</fullName>
    </submittedName>
</protein>